<dbReference type="GO" id="GO:0031177">
    <property type="term" value="F:phosphopantetheine binding"/>
    <property type="evidence" value="ECO:0007669"/>
    <property type="project" value="InterPro"/>
</dbReference>
<dbReference type="Proteomes" id="UP000184396">
    <property type="component" value="Unassembled WGS sequence"/>
</dbReference>
<evidence type="ECO:0000259" key="3">
    <source>
        <dbReference type="PROSITE" id="PS50075"/>
    </source>
</evidence>
<reference evidence="4 5" key="1">
    <citation type="submission" date="2016-11" db="EMBL/GenBank/DDBJ databases">
        <authorList>
            <person name="Jaros S."/>
            <person name="Januszkiewicz K."/>
            <person name="Wedrychowicz H."/>
        </authorList>
    </citation>
    <scope>NUCLEOTIDE SEQUENCE [LARGE SCALE GENOMIC DNA]</scope>
    <source>
        <strain evidence="4 5">CGMCC 1.12213</strain>
    </source>
</reference>
<keyword evidence="2" id="KW-0597">Phosphoprotein</keyword>
<organism evidence="4 5">
    <name type="scientific">Algibacter luteus</name>
    <dbReference type="NCBI Taxonomy" id="1178825"/>
    <lineage>
        <taxon>Bacteria</taxon>
        <taxon>Pseudomonadati</taxon>
        <taxon>Bacteroidota</taxon>
        <taxon>Flavobacteriia</taxon>
        <taxon>Flavobacteriales</taxon>
        <taxon>Flavobacteriaceae</taxon>
        <taxon>Algibacter</taxon>
    </lineage>
</organism>
<keyword evidence="5" id="KW-1185">Reference proteome</keyword>
<dbReference type="Gene3D" id="3.30.559.10">
    <property type="entry name" value="Chloramphenicol acetyltransferase-like domain"/>
    <property type="match status" value="1"/>
</dbReference>
<dbReference type="InterPro" id="IPR029058">
    <property type="entry name" value="AB_hydrolase_fold"/>
</dbReference>
<dbReference type="STRING" id="1178825.SAMN05216261_0897"/>
<evidence type="ECO:0000313" key="5">
    <source>
        <dbReference type="Proteomes" id="UP000184396"/>
    </source>
</evidence>
<dbReference type="InterPro" id="IPR009081">
    <property type="entry name" value="PP-bd_ACP"/>
</dbReference>
<dbReference type="InterPro" id="IPR023213">
    <property type="entry name" value="CAT-like_dom_sf"/>
</dbReference>
<dbReference type="eggNOG" id="COG3319">
    <property type="taxonomic scope" value="Bacteria"/>
</dbReference>
<dbReference type="SUPFAM" id="SSF47336">
    <property type="entry name" value="ACP-like"/>
    <property type="match status" value="1"/>
</dbReference>
<evidence type="ECO:0000313" key="4">
    <source>
        <dbReference type="EMBL" id="SHI52016.1"/>
    </source>
</evidence>
<dbReference type="OrthoDB" id="9765680at2"/>
<sequence length="800" mass="91973">MINKKQSTVEAIYPLSYMQQGLLIHHLSSELDQGFLNTECTLTGDFDLTLFQESCAFIVNRHDVLRSTIHWRNLEKPLHVFHKSKEIEIEYLDWIEASSTEKKTSWDKLKEDAYKNGAKLETGALLRITIAKISNSQFKMLWPMHHILLDGWSGSIIIKDLFSVYNSLYFKKTPQLDTLPNYKAYLKWTNELPEEDAKVFWKDYLKDYKTPLLFSSNIITTDKVETTISNTFNLFEKETNQIKDYCKENKITVNTLIQCIWSLVLAKFFNTKDVVHGTTVSGRAGDFPNIDLLAGMFMNVQPVRSKIDENMTFSNWFQNMQKLHFEARKFEYLSLETLYEYINWSENSTLFDSLVVFENYPALKAENNILEVSDIKSGLTSTYPVTLAVLPGIETKFVLTTSSKYVDSDMALWLINSLKKVLELITIKEITKYSVLIKSIDDFKKSGSEQIDKNNSVISDAYIAPKNNTELQLLQIWESLLGINQISTKANFFELGGKSLVAVKMFTLINRKFKTKLSATALLEHPTIEKLSNYISSDSKTESWKYVIPIKSKGDKNPLFCVHGGGGYVIFFNPLSNALNDDIPVYALQPAGLNNDSTMHDSIEKMALDYAKEIKEVQPNGPYNILTYCFSPAVGIEIANIFKEKGERTNLIVIDSIIKQEDFTDPERIKMRIYGFLNRVLKNPINAVKLMTINNYRRFLEPMVIKLFASSSKKNLDKITRNLVKIYINYGWYKNHTDDVLLILTEKADKKLNPTYIKSWEGITNGNVEVRYTTGKHHELFNSPHIESIANHIENSIYKK</sequence>
<dbReference type="RefSeq" id="WP_019387516.1">
    <property type="nucleotide sequence ID" value="NZ_ALIH01000006.1"/>
</dbReference>
<dbReference type="InterPro" id="IPR001031">
    <property type="entry name" value="Thioesterase"/>
</dbReference>
<dbReference type="Gene3D" id="1.10.1200.10">
    <property type="entry name" value="ACP-like"/>
    <property type="match status" value="1"/>
</dbReference>
<dbReference type="eggNOG" id="COG1020">
    <property type="taxonomic scope" value="Bacteria"/>
</dbReference>
<dbReference type="Gene3D" id="3.30.559.30">
    <property type="entry name" value="Nonribosomal peptide synthetase, condensation domain"/>
    <property type="match status" value="1"/>
</dbReference>
<dbReference type="GO" id="GO:0043041">
    <property type="term" value="P:amino acid activation for nonribosomal peptide biosynthetic process"/>
    <property type="evidence" value="ECO:0007669"/>
    <property type="project" value="TreeGrafter"/>
</dbReference>
<keyword evidence="1" id="KW-0596">Phosphopantetheine</keyword>
<name>A0A1M6BTE9_9FLAO</name>
<evidence type="ECO:0000256" key="1">
    <source>
        <dbReference type="ARBA" id="ARBA00022450"/>
    </source>
</evidence>
<proteinExistence type="predicted"/>
<dbReference type="Pfam" id="PF00975">
    <property type="entry name" value="Thioesterase"/>
    <property type="match status" value="1"/>
</dbReference>
<gene>
    <name evidence="4" type="ORF">SAMN05216261_0897</name>
</gene>
<dbReference type="SMART" id="SM01294">
    <property type="entry name" value="PKS_PP_betabranch"/>
    <property type="match status" value="1"/>
</dbReference>
<dbReference type="PANTHER" id="PTHR45527">
    <property type="entry name" value="NONRIBOSOMAL PEPTIDE SYNTHETASE"/>
    <property type="match status" value="1"/>
</dbReference>
<dbReference type="EMBL" id="FQYK01000002">
    <property type="protein sequence ID" value="SHI52016.1"/>
    <property type="molecule type" value="Genomic_DNA"/>
</dbReference>
<dbReference type="GO" id="GO:0044550">
    <property type="term" value="P:secondary metabolite biosynthetic process"/>
    <property type="evidence" value="ECO:0007669"/>
    <property type="project" value="TreeGrafter"/>
</dbReference>
<dbReference type="SUPFAM" id="SSF53474">
    <property type="entry name" value="alpha/beta-Hydrolases"/>
    <property type="match status" value="1"/>
</dbReference>
<dbReference type="PROSITE" id="PS50075">
    <property type="entry name" value="CARRIER"/>
    <property type="match status" value="1"/>
</dbReference>
<dbReference type="InterPro" id="IPR020806">
    <property type="entry name" value="PKS_PP-bd"/>
</dbReference>
<dbReference type="Pfam" id="PF00668">
    <property type="entry name" value="Condensation"/>
    <property type="match status" value="1"/>
</dbReference>
<dbReference type="Pfam" id="PF00550">
    <property type="entry name" value="PP-binding"/>
    <property type="match status" value="1"/>
</dbReference>
<evidence type="ECO:0000256" key="2">
    <source>
        <dbReference type="ARBA" id="ARBA00022553"/>
    </source>
</evidence>
<dbReference type="AlphaFoldDB" id="A0A1M6BTE9"/>
<feature type="domain" description="Carrier" evidence="3">
    <location>
        <begin position="464"/>
        <end position="539"/>
    </location>
</feature>
<dbReference type="InterPro" id="IPR036736">
    <property type="entry name" value="ACP-like_sf"/>
</dbReference>
<dbReference type="Gene3D" id="3.40.50.1820">
    <property type="entry name" value="alpha/beta hydrolase"/>
    <property type="match status" value="1"/>
</dbReference>
<dbReference type="InterPro" id="IPR001242">
    <property type="entry name" value="Condensation_dom"/>
</dbReference>
<dbReference type="SMART" id="SM00823">
    <property type="entry name" value="PKS_PP"/>
    <property type="match status" value="1"/>
</dbReference>
<dbReference type="SUPFAM" id="SSF52777">
    <property type="entry name" value="CoA-dependent acyltransferases"/>
    <property type="match status" value="2"/>
</dbReference>
<dbReference type="GO" id="GO:0005829">
    <property type="term" value="C:cytosol"/>
    <property type="evidence" value="ECO:0007669"/>
    <property type="project" value="TreeGrafter"/>
</dbReference>
<dbReference type="PANTHER" id="PTHR45527:SF1">
    <property type="entry name" value="FATTY ACID SYNTHASE"/>
    <property type="match status" value="1"/>
</dbReference>
<dbReference type="GO" id="GO:0003824">
    <property type="term" value="F:catalytic activity"/>
    <property type="evidence" value="ECO:0007669"/>
    <property type="project" value="InterPro"/>
</dbReference>
<protein>
    <submittedName>
        <fullName evidence="4">Thioesterase domain-containing protein</fullName>
    </submittedName>
</protein>
<accession>A0A1M6BTE9</accession>